<organism evidence="1 2">
    <name type="scientific">Pseudomonas oryzihabitans</name>
    <dbReference type="NCBI Taxonomy" id="47885"/>
    <lineage>
        <taxon>Bacteria</taxon>
        <taxon>Pseudomonadati</taxon>
        <taxon>Pseudomonadota</taxon>
        <taxon>Gammaproteobacteria</taxon>
        <taxon>Pseudomonadales</taxon>
        <taxon>Pseudomonadaceae</taxon>
        <taxon>Pseudomonas</taxon>
    </lineage>
</organism>
<sequence>MLAACLPWDLPVKPFFRIETVAASAAPMATDQRRQSTLVILPGQRQEGAAYRSRWPSSNLAKRAGCVSQQGRPRRGVEST</sequence>
<accession>A0A178LBQ9</accession>
<dbReference type="AlphaFoldDB" id="A0A178LBQ9"/>
<reference evidence="1 2" key="1">
    <citation type="submission" date="2016-04" db="EMBL/GenBank/DDBJ databases">
        <title>Draft Genome Sequences of Staphylococcus capitis Strain H36, S. capitis Strain H65, S. cohnii Strain H62, S. hominis Strain H69, Mycobacterium iranicum Strain H39, Plantibacter sp. Strain H53, Pseudomonas oryzihabitans Strain H72, and Microbacterium sp. Strain H83, isolated from residential settings.</title>
        <authorList>
            <person name="Lymperopoulou D."/>
            <person name="Adams R.I."/>
            <person name="Lindow S."/>
            <person name="Coil D.A."/>
            <person name="Jospin G."/>
            <person name="Eisen J.A."/>
        </authorList>
    </citation>
    <scope>NUCLEOTIDE SEQUENCE [LARGE SCALE GENOMIC DNA]</scope>
    <source>
        <strain evidence="1 2">H72</strain>
    </source>
</reference>
<evidence type="ECO:0000313" key="2">
    <source>
        <dbReference type="Proteomes" id="UP000078356"/>
    </source>
</evidence>
<gene>
    <name evidence="1" type="ORF">A4V15_21885</name>
</gene>
<proteinExistence type="predicted"/>
<protein>
    <submittedName>
        <fullName evidence="1">Uncharacterized protein</fullName>
    </submittedName>
</protein>
<comment type="caution">
    <text evidence="1">The sequence shown here is derived from an EMBL/GenBank/DDBJ whole genome shotgun (WGS) entry which is preliminary data.</text>
</comment>
<dbReference type="RefSeq" id="WP_064308528.1">
    <property type="nucleotide sequence ID" value="NZ_LWCR01000029.1"/>
</dbReference>
<dbReference type="Proteomes" id="UP000078356">
    <property type="component" value="Unassembled WGS sequence"/>
</dbReference>
<dbReference type="EMBL" id="LWCR01000029">
    <property type="protein sequence ID" value="OAN27144.1"/>
    <property type="molecule type" value="Genomic_DNA"/>
</dbReference>
<name>A0A178LBQ9_9PSED</name>
<evidence type="ECO:0000313" key="1">
    <source>
        <dbReference type="EMBL" id="OAN27144.1"/>
    </source>
</evidence>